<dbReference type="FunFam" id="3.40.50.300:FF:000006">
    <property type="entry name" value="DNA-binding transcriptional regulator NtrC"/>
    <property type="match status" value="1"/>
</dbReference>
<dbReference type="Gene3D" id="3.40.50.2300">
    <property type="match status" value="1"/>
</dbReference>
<keyword evidence="4" id="KW-0902">Two-component regulatory system</keyword>
<dbReference type="Pfam" id="PF25601">
    <property type="entry name" value="AAA_lid_14"/>
    <property type="match status" value="1"/>
</dbReference>
<evidence type="ECO:0000256" key="6">
    <source>
        <dbReference type="ARBA" id="ARBA00023125"/>
    </source>
</evidence>
<dbReference type="SMART" id="SM00448">
    <property type="entry name" value="REC"/>
    <property type="match status" value="1"/>
</dbReference>
<evidence type="ECO:0000256" key="1">
    <source>
        <dbReference type="ARBA" id="ARBA00022553"/>
    </source>
</evidence>
<keyword evidence="3" id="KW-0067">ATP-binding</keyword>
<evidence type="ECO:0000313" key="12">
    <source>
        <dbReference type="Proteomes" id="UP000294546"/>
    </source>
</evidence>
<dbReference type="GO" id="GO:0043565">
    <property type="term" value="F:sequence-specific DNA binding"/>
    <property type="evidence" value="ECO:0007669"/>
    <property type="project" value="InterPro"/>
</dbReference>
<dbReference type="GO" id="GO:0006355">
    <property type="term" value="P:regulation of DNA-templated transcription"/>
    <property type="evidence" value="ECO:0007669"/>
    <property type="project" value="InterPro"/>
</dbReference>
<dbReference type="PANTHER" id="PTHR32071:SF117">
    <property type="entry name" value="PTS-DEPENDENT DIHYDROXYACETONE KINASE OPERON REGULATORY PROTEIN-RELATED"/>
    <property type="match status" value="1"/>
</dbReference>
<evidence type="ECO:0000256" key="5">
    <source>
        <dbReference type="ARBA" id="ARBA00023015"/>
    </source>
</evidence>
<keyword evidence="6 11" id="KW-0238">DNA-binding</keyword>
<dbReference type="SMART" id="SM00382">
    <property type="entry name" value="AAA"/>
    <property type="match status" value="1"/>
</dbReference>
<dbReference type="SUPFAM" id="SSF52540">
    <property type="entry name" value="P-loop containing nucleoside triphosphate hydrolases"/>
    <property type="match status" value="1"/>
</dbReference>
<dbReference type="PANTHER" id="PTHR32071">
    <property type="entry name" value="TRANSCRIPTIONAL REGULATORY PROTEIN"/>
    <property type="match status" value="1"/>
</dbReference>
<evidence type="ECO:0000313" key="11">
    <source>
        <dbReference type="EMBL" id="TCK08538.1"/>
    </source>
</evidence>
<proteinExistence type="predicted"/>
<dbReference type="PROSITE" id="PS50045">
    <property type="entry name" value="SIGMA54_INTERACT_4"/>
    <property type="match status" value="1"/>
</dbReference>
<feature type="domain" description="Sigma-54 factor interaction" evidence="9">
    <location>
        <begin position="141"/>
        <end position="370"/>
    </location>
</feature>
<dbReference type="EMBL" id="SMFU01000007">
    <property type="protein sequence ID" value="TCK08538.1"/>
    <property type="molecule type" value="Genomic_DNA"/>
</dbReference>
<dbReference type="OrthoDB" id="9804019at2"/>
<dbReference type="CDD" id="cd00009">
    <property type="entry name" value="AAA"/>
    <property type="match status" value="1"/>
</dbReference>
<dbReference type="PROSITE" id="PS50110">
    <property type="entry name" value="RESPONSE_REGULATORY"/>
    <property type="match status" value="1"/>
</dbReference>
<feature type="domain" description="Response regulatory" evidence="10">
    <location>
        <begin position="5"/>
        <end position="119"/>
    </location>
</feature>
<dbReference type="FunFam" id="3.40.50.2300:FF:000018">
    <property type="entry name" value="DNA-binding transcriptional regulator NtrC"/>
    <property type="match status" value="1"/>
</dbReference>
<dbReference type="InterPro" id="IPR011006">
    <property type="entry name" value="CheY-like_superfamily"/>
</dbReference>
<dbReference type="SUPFAM" id="SSF52172">
    <property type="entry name" value="CheY-like"/>
    <property type="match status" value="1"/>
</dbReference>
<dbReference type="GO" id="GO:0005524">
    <property type="term" value="F:ATP binding"/>
    <property type="evidence" value="ECO:0007669"/>
    <property type="project" value="UniProtKB-KW"/>
</dbReference>
<keyword evidence="2" id="KW-0547">Nucleotide-binding</keyword>
<keyword evidence="1 8" id="KW-0597">Phosphoprotein</keyword>
<protein>
    <submittedName>
        <fullName evidence="11">DNA-binding NtrC family response regulator</fullName>
    </submittedName>
</protein>
<evidence type="ECO:0000259" key="10">
    <source>
        <dbReference type="PROSITE" id="PS50110"/>
    </source>
</evidence>
<organism evidence="11 12">
    <name type="scientific">Marinobacterium mangrovicola</name>
    <dbReference type="NCBI Taxonomy" id="1476959"/>
    <lineage>
        <taxon>Bacteria</taxon>
        <taxon>Pseudomonadati</taxon>
        <taxon>Pseudomonadota</taxon>
        <taxon>Gammaproteobacteria</taxon>
        <taxon>Oceanospirillales</taxon>
        <taxon>Oceanospirillaceae</taxon>
        <taxon>Marinobacterium</taxon>
    </lineage>
</organism>
<evidence type="ECO:0000259" key="9">
    <source>
        <dbReference type="PROSITE" id="PS50045"/>
    </source>
</evidence>
<dbReference type="RefSeq" id="WP_132287327.1">
    <property type="nucleotide sequence ID" value="NZ_SMFU01000007.1"/>
</dbReference>
<dbReference type="Pfam" id="PF00158">
    <property type="entry name" value="Sigma54_activat"/>
    <property type="match status" value="1"/>
</dbReference>
<name>A0A4R1GKE0_9GAMM</name>
<sequence>MSTVSVLVIDDEHNLVRSIRFALHDEQMTVVGAHTGAEGLAMAETTQPDVILLDLGLPDISGLEVLTQLKAAHPEVPVIMISAHGDTRAAVKAVKDGAIDYLTKPFDWDELVLQIRRSSEHSRMARELAFLRRQQSHTRRLVGYSQPMQRLHQMIEQVGGSSAKTLLITGPSGTGKALIARSLHDIRFKDGPFIEVNCAALPEQLIEAELFGAERGAYTGANQRRTGLIGLADGGTLFLDEIGELPLPLQAKLLSFLENRSYRPIGGCRELQAEVLVIAATNRDLKAEVDAGSFRSDLYFRLNVLPIQAPPLHERREDVELLIKYFSELFATQEGCAQPIWSPGVIKRLQHYDWPGNVRELRNLVERMTILYPGEEIQPHLLPDDYLGTVEPEQPPVDDYTDAVEARERELILEALRETGGRKGQAAERLGISRHALKRRIQRLGLEGPVLRDKP</sequence>
<evidence type="ECO:0000256" key="4">
    <source>
        <dbReference type="ARBA" id="ARBA00023012"/>
    </source>
</evidence>
<dbReference type="InterPro" id="IPR027417">
    <property type="entry name" value="P-loop_NTPase"/>
</dbReference>
<dbReference type="InterPro" id="IPR058031">
    <property type="entry name" value="AAA_lid_NorR"/>
</dbReference>
<evidence type="ECO:0000256" key="7">
    <source>
        <dbReference type="ARBA" id="ARBA00023163"/>
    </source>
</evidence>
<dbReference type="GO" id="GO:0000160">
    <property type="term" value="P:phosphorelay signal transduction system"/>
    <property type="evidence" value="ECO:0007669"/>
    <property type="project" value="UniProtKB-KW"/>
</dbReference>
<gene>
    <name evidence="11" type="ORF">CLV83_0624</name>
</gene>
<dbReference type="InterPro" id="IPR001789">
    <property type="entry name" value="Sig_transdc_resp-reg_receiver"/>
</dbReference>
<keyword evidence="7" id="KW-0804">Transcription</keyword>
<keyword evidence="12" id="KW-1185">Reference proteome</keyword>
<evidence type="ECO:0000256" key="8">
    <source>
        <dbReference type="PROSITE-ProRule" id="PRU00169"/>
    </source>
</evidence>
<accession>A0A4R1GKE0</accession>
<feature type="modified residue" description="4-aspartylphosphate" evidence="8">
    <location>
        <position position="54"/>
    </location>
</feature>
<dbReference type="InterPro" id="IPR025943">
    <property type="entry name" value="Sigma_54_int_dom_ATP-bd_2"/>
</dbReference>
<dbReference type="InterPro" id="IPR009057">
    <property type="entry name" value="Homeodomain-like_sf"/>
</dbReference>
<comment type="caution">
    <text evidence="11">The sequence shown here is derived from an EMBL/GenBank/DDBJ whole genome shotgun (WGS) entry which is preliminary data.</text>
</comment>
<evidence type="ECO:0000256" key="2">
    <source>
        <dbReference type="ARBA" id="ARBA00022741"/>
    </source>
</evidence>
<keyword evidence="5" id="KW-0805">Transcription regulation</keyword>
<dbReference type="PROSITE" id="PS00676">
    <property type="entry name" value="SIGMA54_INTERACT_2"/>
    <property type="match status" value="1"/>
</dbReference>
<dbReference type="Gene3D" id="1.10.10.60">
    <property type="entry name" value="Homeodomain-like"/>
    <property type="match status" value="1"/>
</dbReference>
<dbReference type="AlphaFoldDB" id="A0A4R1GKE0"/>
<dbReference type="PROSITE" id="PS00688">
    <property type="entry name" value="SIGMA54_INTERACT_3"/>
    <property type="match status" value="1"/>
</dbReference>
<dbReference type="InterPro" id="IPR002078">
    <property type="entry name" value="Sigma_54_int"/>
</dbReference>
<dbReference type="Pfam" id="PF02954">
    <property type="entry name" value="HTH_8"/>
    <property type="match status" value="1"/>
</dbReference>
<reference evidence="11 12" key="1">
    <citation type="submission" date="2019-03" db="EMBL/GenBank/DDBJ databases">
        <title>Genomic Encyclopedia of Archaeal and Bacterial Type Strains, Phase II (KMG-II): from individual species to whole genera.</title>
        <authorList>
            <person name="Goeker M."/>
        </authorList>
    </citation>
    <scope>NUCLEOTIDE SEQUENCE [LARGE SCALE GENOMIC DNA]</scope>
    <source>
        <strain evidence="11 12">DSM 27697</strain>
    </source>
</reference>
<dbReference type="Gene3D" id="1.10.8.60">
    <property type="match status" value="1"/>
</dbReference>
<dbReference type="InterPro" id="IPR002197">
    <property type="entry name" value="HTH_Fis"/>
</dbReference>
<dbReference type="PRINTS" id="PR01590">
    <property type="entry name" value="HTHFIS"/>
</dbReference>
<dbReference type="InterPro" id="IPR025944">
    <property type="entry name" value="Sigma_54_int_dom_CS"/>
</dbReference>
<dbReference type="SUPFAM" id="SSF46689">
    <property type="entry name" value="Homeodomain-like"/>
    <property type="match status" value="1"/>
</dbReference>
<dbReference type="InterPro" id="IPR003593">
    <property type="entry name" value="AAA+_ATPase"/>
</dbReference>
<dbReference type="Proteomes" id="UP000294546">
    <property type="component" value="Unassembled WGS sequence"/>
</dbReference>
<dbReference type="Pfam" id="PF00072">
    <property type="entry name" value="Response_reg"/>
    <property type="match status" value="1"/>
</dbReference>
<evidence type="ECO:0000256" key="3">
    <source>
        <dbReference type="ARBA" id="ARBA00022840"/>
    </source>
</evidence>
<dbReference type="Gene3D" id="3.40.50.300">
    <property type="entry name" value="P-loop containing nucleotide triphosphate hydrolases"/>
    <property type="match status" value="1"/>
</dbReference>